<reference evidence="2" key="1">
    <citation type="submission" date="2020-01" db="EMBL/GenBank/DDBJ databases">
        <title>Identification and distribution of gene clusters putatively required for synthesis of sphingolipid metabolism inhibitors in phylogenetically diverse species of the filamentous fungus Fusarium.</title>
        <authorList>
            <person name="Kim H.-S."/>
            <person name="Busman M."/>
            <person name="Brown D.W."/>
            <person name="Divon H."/>
            <person name="Uhlig S."/>
            <person name="Proctor R.H."/>
        </authorList>
    </citation>
    <scope>NUCLEOTIDE SEQUENCE</scope>
    <source>
        <strain evidence="2">NRRL 53441</strain>
    </source>
</reference>
<feature type="region of interest" description="Disordered" evidence="1">
    <location>
        <begin position="29"/>
        <end position="66"/>
    </location>
</feature>
<dbReference type="OrthoDB" id="5026901at2759"/>
<organism evidence="2 3">
    <name type="scientific">Fusarium austroafricanum</name>
    <dbReference type="NCBI Taxonomy" id="2364996"/>
    <lineage>
        <taxon>Eukaryota</taxon>
        <taxon>Fungi</taxon>
        <taxon>Dikarya</taxon>
        <taxon>Ascomycota</taxon>
        <taxon>Pezizomycotina</taxon>
        <taxon>Sordariomycetes</taxon>
        <taxon>Hypocreomycetidae</taxon>
        <taxon>Hypocreales</taxon>
        <taxon>Nectriaceae</taxon>
        <taxon>Fusarium</taxon>
        <taxon>Fusarium concolor species complex</taxon>
    </lineage>
</organism>
<evidence type="ECO:0000256" key="1">
    <source>
        <dbReference type="SAM" id="MobiDB-lite"/>
    </source>
</evidence>
<sequence length="238" mass="26167">MSDYIDDQDMVTSSQAADGVVAAVEALELASSDAPSPDEAGEEHVPETDEGASLPDREDEEPETEERLIRQVGELRLIGILSPLNAVMGYYLDNPHGDGFHNVLAHSNIAVGAVLAQGDATLMGINLPGYAAFTFILPFDTASPELREVRLPLGFRRCFVRLRPVGTSDPNWAVRRRYDGPQALVDEIEATWRNWLTENVALRGIDRPVGIVAWLSLPYCMDGMEMEIEQELEDDSLG</sequence>
<gene>
    <name evidence="2" type="ORF">F53441_12320</name>
</gene>
<protein>
    <submittedName>
        <fullName evidence="2">Uncharacterized protein</fullName>
    </submittedName>
</protein>
<accession>A0A8H4NWE4</accession>
<evidence type="ECO:0000313" key="3">
    <source>
        <dbReference type="Proteomes" id="UP000605986"/>
    </source>
</evidence>
<proteinExistence type="predicted"/>
<dbReference type="Proteomes" id="UP000605986">
    <property type="component" value="Unassembled WGS sequence"/>
</dbReference>
<keyword evidence="3" id="KW-1185">Reference proteome</keyword>
<evidence type="ECO:0000313" key="2">
    <source>
        <dbReference type="EMBL" id="KAF4440372.1"/>
    </source>
</evidence>
<dbReference type="EMBL" id="JAADJG010000661">
    <property type="protein sequence ID" value="KAF4440372.1"/>
    <property type="molecule type" value="Genomic_DNA"/>
</dbReference>
<comment type="caution">
    <text evidence="2">The sequence shown here is derived from an EMBL/GenBank/DDBJ whole genome shotgun (WGS) entry which is preliminary data.</text>
</comment>
<name>A0A8H4NWE4_9HYPO</name>
<dbReference type="AlphaFoldDB" id="A0A8H4NWE4"/>